<accession>A0ACA9N0W5</accession>
<name>A0ACA9N0W5_9GLOM</name>
<gene>
    <name evidence="1" type="ORF">SCALOS_LOCUS7835</name>
</gene>
<sequence length="87" mass="9919">MKPTSHVWCSLPGRPMKCDACHGLDIATELEQDVSEVLLPNPTQQLVRGPSEDRLRKDDQDDFSLESITLRSPVRKEQPAIRKSKRH</sequence>
<evidence type="ECO:0000313" key="2">
    <source>
        <dbReference type="Proteomes" id="UP000789860"/>
    </source>
</evidence>
<protein>
    <submittedName>
        <fullName evidence="1">7572_t:CDS:1</fullName>
    </submittedName>
</protein>
<reference evidence="1" key="1">
    <citation type="submission" date="2021-06" db="EMBL/GenBank/DDBJ databases">
        <authorList>
            <person name="Kallberg Y."/>
            <person name="Tangrot J."/>
            <person name="Rosling A."/>
        </authorList>
    </citation>
    <scope>NUCLEOTIDE SEQUENCE</scope>
    <source>
        <strain evidence="1">AU212A</strain>
    </source>
</reference>
<evidence type="ECO:0000313" key="1">
    <source>
        <dbReference type="EMBL" id="CAG8627010.1"/>
    </source>
</evidence>
<dbReference type="Proteomes" id="UP000789860">
    <property type="component" value="Unassembled WGS sequence"/>
</dbReference>
<comment type="caution">
    <text evidence="1">The sequence shown here is derived from an EMBL/GenBank/DDBJ whole genome shotgun (WGS) entry which is preliminary data.</text>
</comment>
<organism evidence="1 2">
    <name type="scientific">Scutellospora calospora</name>
    <dbReference type="NCBI Taxonomy" id="85575"/>
    <lineage>
        <taxon>Eukaryota</taxon>
        <taxon>Fungi</taxon>
        <taxon>Fungi incertae sedis</taxon>
        <taxon>Mucoromycota</taxon>
        <taxon>Glomeromycotina</taxon>
        <taxon>Glomeromycetes</taxon>
        <taxon>Diversisporales</taxon>
        <taxon>Gigasporaceae</taxon>
        <taxon>Scutellospora</taxon>
    </lineage>
</organism>
<proteinExistence type="predicted"/>
<dbReference type="EMBL" id="CAJVPM010018877">
    <property type="protein sequence ID" value="CAG8627010.1"/>
    <property type="molecule type" value="Genomic_DNA"/>
</dbReference>
<keyword evidence="2" id="KW-1185">Reference proteome</keyword>